<name>A0A244EWH5_PSESX</name>
<dbReference type="EMBL" id="MTSA01000002">
    <property type="protein sequence ID" value="OUM08758.1"/>
    <property type="molecule type" value="Genomic_DNA"/>
</dbReference>
<dbReference type="Proteomes" id="UP000195128">
    <property type="component" value="Unassembled WGS sequence"/>
</dbReference>
<proteinExistence type="predicted"/>
<accession>A0A244EWH5</accession>
<sequence>MGLATRNVFIDTEWYVRSGLDFSSKTIKSFVDICSAGQISHITTSIVAKEVEGKIVDHVKDTVDGITKLQRKVRSVSGVEGLPLAGYLVKIDEAELRDKAVGLFRNFLLRSEATLLGLDKVNSNAVFNDYFNQQPPFGAGKKKSEFPDAFNMACLSSFVGADAGLYVISQDQDLISYCEKNSRYILVSSLEKFLDIYYEHMDTVSVAIKAHALIEAPSIKQLVKGSLEAEGAFNGAAWEDSEVQDFVVTKVELSEPSVVSLFEDSCTLTFEANVEYSVSVSGPDYSNGLYDREDDVIHTFGNTVRQDYGEASFEVEVDAYYMALESGIVFHNIEVTLGVHGPLEVYVEETATDYD</sequence>
<evidence type="ECO:0000259" key="1">
    <source>
        <dbReference type="Pfam" id="PF16289"/>
    </source>
</evidence>
<evidence type="ECO:0000313" key="2">
    <source>
        <dbReference type="EMBL" id="OUM08758.1"/>
    </source>
</evidence>
<dbReference type="AlphaFoldDB" id="A0A244EWH5"/>
<comment type="caution">
    <text evidence="2">The sequence shown here is derived from an EMBL/GenBank/DDBJ whole genome shotgun (WGS) entry which is preliminary data.</text>
</comment>
<dbReference type="Pfam" id="PF16289">
    <property type="entry name" value="PIN_12"/>
    <property type="match status" value="1"/>
</dbReference>
<dbReference type="RefSeq" id="WP_084913982.1">
    <property type="nucleotide sequence ID" value="NZ_MTSA01000002.1"/>
</dbReference>
<evidence type="ECO:0000313" key="3">
    <source>
        <dbReference type="Proteomes" id="UP000195128"/>
    </source>
</evidence>
<reference evidence="2 3" key="1">
    <citation type="submission" date="2017-01" db="EMBL/GenBank/DDBJ databases">
        <authorList>
            <person name="Mah S.A."/>
            <person name="Swanson W.J."/>
            <person name="Moy G.W."/>
            <person name="Vacquier V.D."/>
        </authorList>
    </citation>
    <scope>NUCLEOTIDE SEQUENCE [LARGE SCALE GENOMIC DNA]</scope>
    <source>
        <strain evidence="2">PDD-32b-74</strain>
    </source>
</reference>
<feature type="domain" description="DUF4935" evidence="1">
    <location>
        <begin position="8"/>
        <end position="173"/>
    </location>
</feature>
<dbReference type="OrthoDB" id="9766796at2"/>
<dbReference type="InterPro" id="IPR032557">
    <property type="entry name" value="DUF4935"/>
</dbReference>
<organism evidence="2 3">
    <name type="scientific">Pseudomonas syringae</name>
    <dbReference type="NCBI Taxonomy" id="317"/>
    <lineage>
        <taxon>Bacteria</taxon>
        <taxon>Pseudomonadati</taxon>
        <taxon>Pseudomonadota</taxon>
        <taxon>Gammaproteobacteria</taxon>
        <taxon>Pseudomonadales</taxon>
        <taxon>Pseudomonadaceae</taxon>
        <taxon>Pseudomonas</taxon>
    </lineage>
</organism>
<gene>
    <name evidence="2" type="ORF">BW686_01945</name>
</gene>
<protein>
    <recommendedName>
        <fullName evidence="1">DUF4935 domain-containing protein</fullName>
    </recommendedName>
</protein>